<name>A0A068VKS8_COFCA</name>
<gene>
    <name evidence="2" type="ORF">GSCOC_T00012603001</name>
</gene>
<feature type="domain" description="R13L1/DRL21-like LRR repeat region" evidence="1">
    <location>
        <begin position="112"/>
        <end position="234"/>
    </location>
</feature>
<feature type="domain" description="R13L1/DRL21-like LRR repeat region" evidence="1">
    <location>
        <begin position="458"/>
        <end position="523"/>
    </location>
</feature>
<dbReference type="AlphaFoldDB" id="A0A068VKS8"/>
<dbReference type="SUPFAM" id="SSF52047">
    <property type="entry name" value="RNI-like"/>
    <property type="match status" value="1"/>
</dbReference>
<dbReference type="SUPFAM" id="SSF52058">
    <property type="entry name" value="L domain-like"/>
    <property type="match status" value="1"/>
</dbReference>
<sequence length="593" mass="67486">PCGFDPIHRYIQNLYFYRVGIYYCTGSAPVIDISSCRITSLPESLCKLYNLQTLTMSDGSLARGFPKGMSDLISLRHLNYNDYHAKFKMIGRLTHLQTLKFFNVSQERGCGIEELGTLKYLKGSLEIRNLGLVKGKEAAKQAKLFEKPNLSCLVFEWESGDRESDNRDEDVLEGLQPHQNLQTLEIRHFMGNKFPQWLINLPKLVELRIEYCTRCSELPALGQLPSLKHLYLRRLDNVRYVGDEFYGRSTRTRKFFPAFEELCVFSMRNLVEWKDADQVRSTIGEAEVDVFPMLRDFHIQSCPQLITLPCSCKILQKLRIYFCDNLRELPEDVFGSSLQKLTISFCPRLISVGVNGHKCPLPCLERLSIYYCDGLTTISDKMFESCPSLRSLVVMGCSNLVLFSLNLQETPSLEEFILVECPKLIPHRFKGFAFATSLRKLQIGPFSTDDSSIDGLPHTESLPHQLQYLTTVTSLRLASFGGIEVLPDWIGNLVSLETLDLSNCENLRSLPSEAAMRRLTKLTSVEVDDYFTSSDSEQEGNDGAQPSVSCCFPSLLKKEKLGESRPHVVGQRHHPLLLHFLQDCQEAEVIFHD</sequence>
<dbReference type="InterPro" id="IPR032675">
    <property type="entry name" value="LRR_dom_sf"/>
</dbReference>
<protein>
    <submittedName>
        <fullName evidence="2">DH200=94 genomic scaffold, scaffold_4104</fullName>
    </submittedName>
</protein>
<feature type="non-terminal residue" evidence="2">
    <location>
        <position position="1"/>
    </location>
</feature>
<dbReference type="OrthoDB" id="5279713at2759"/>
<dbReference type="PANTHER" id="PTHR47186:SF42">
    <property type="entry name" value="DISEASE RESISTANCE RPP13-LIKE PROTEIN 1"/>
    <property type="match status" value="1"/>
</dbReference>
<evidence type="ECO:0000313" key="3">
    <source>
        <dbReference type="Proteomes" id="UP000295252"/>
    </source>
</evidence>
<dbReference type="Proteomes" id="UP000295252">
    <property type="component" value="Unassembled WGS sequence"/>
</dbReference>
<evidence type="ECO:0000313" key="2">
    <source>
        <dbReference type="EMBL" id="CDP21435.1"/>
    </source>
</evidence>
<dbReference type="Gene3D" id="3.80.10.10">
    <property type="entry name" value="Ribonuclease Inhibitor"/>
    <property type="match status" value="3"/>
</dbReference>
<dbReference type="Pfam" id="PF25019">
    <property type="entry name" value="LRR_R13L1-DRL21"/>
    <property type="match status" value="2"/>
</dbReference>
<dbReference type="EMBL" id="HG743188">
    <property type="protein sequence ID" value="CDP21435.1"/>
    <property type="molecule type" value="Genomic_DNA"/>
</dbReference>
<organism evidence="2 3">
    <name type="scientific">Coffea canephora</name>
    <name type="common">Robusta coffee</name>
    <dbReference type="NCBI Taxonomy" id="49390"/>
    <lineage>
        <taxon>Eukaryota</taxon>
        <taxon>Viridiplantae</taxon>
        <taxon>Streptophyta</taxon>
        <taxon>Embryophyta</taxon>
        <taxon>Tracheophyta</taxon>
        <taxon>Spermatophyta</taxon>
        <taxon>Magnoliopsida</taxon>
        <taxon>eudicotyledons</taxon>
        <taxon>Gunneridae</taxon>
        <taxon>Pentapetalae</taxon>
        <taxon>asterids</taxon>
        <taxon>lamiids</taxon>
        <taxon>Gentianales</taxon>
        <taxon>Rubiaceae</taxon>
        <taxon>Ixoroideae</taxon>
        <taxon>Gardenieae complex</taxon>
        <taxon>Bertiereae - Coffeeae clade</taxon>
        <taxon>Coffeeae</taxon>
        <taxon>Coffea</taxon>
    </lineage>
</organism>
<keyword evidence="3" id="KW-1185">Reference proteome</keyword>
<accession>A0A068VKS8</accession>
<dbReference type="InterPro" id="IPR056789">
    <property type="entry name" value="LRR_R13L1-DRL21"/>
</dbReference>
<dbReference type="Gramene" id="CDP21435">
    <property type="protein sequence ID" value="CDP21435"/>
    <property type="gene ID" value="GSCOC_T00012603001"/>
</dbReference>
<evidence type="ECO:0000259" key="1">
    <source>
        <dbReference type="Pfam" id="PF25019"/>
    </source>
</evidence>
<dbReference type="PhylomeDB" id="A0A068VKS8"/>
<dbReference type="InParanoid" id="A0A068VKS8"/>
<proteinExistence type="predicted"/>
<reference evidence="3" key="1">
    <citation type="journal article" date="2014" name="Science">
        <title>The coffee genome provides insight into the convergent evolution of caffeine biosynthesis.</title>
        <authorList>
            <person name="Denoeud F."/>
            <person name="Carretero-Paulet L."/>
            <person name="Dereeper A."/>
            <person name="Droc G."/>
            <person name="Guyot R."/>
            <person name="Pietrella M."/>
            <person name="Zheng C."/>
            <person name="Alberti A."/>
            <person name="Anthony F."/>
            <person name="Aprea G."/>
            <person name="Aury J.M."/>
            <person name="Bento P."/>
            <person name="Bernard M."/>
            <person name="Bocs S."/>
            <person name="Campa C."/>
            <person name="Cenci A."/>
            <person name="Combes M.C."/>
            <person name="Crouzillat D."/>
            <person name="Da Silva C."/>
            <person name="Daddiego L."/>
            <person name="De Bellis F."/>
            <person name="Dussert S."/>
            <person name="Garsmeur O."/>
            <person name="Gayraud T."/>
            <person name="Guignon V."/>
            <person name="Jahn K."/>
            <person name="Jamilloux V."/>
            <person name="Joet T."/>
            <person name="Labadie K."/>
            <person name="Lan T."/>
            <person name="Leclercq J."/>
            <person name="Lepelley M."/>
            <person name="Leroy T."/>
            <person name="Li L.T."/>
            <person name="Librado P."/>
            <person name="Lopez L."/>
            <person name="Munoz A."/>
            <person name="Noel B."/>
            <person name="Pallavicini A."/>
            <person name="Perrotta G."/>
            <person name="Poncet V."/>
            <person name="Pot D."/>
            <person name="Priyono X."/>
            <person name="Rigoreau M."/>
            <person name="Rouard M."/>
            <person name="Rozas J."/>
            <person name="Tranchant-Dubreuil C."/>
            <person name="VanBuren R."/>
            <person name="Zhang Q."/>
            <person name="Andrade A.C."/>
            <person name="Argout X."/>
            <person name="Bertrand B."/>
            <person name="de Kochko A."/>
            <person name="Graziosi G."/>
            <person name="Henry R.J."/>
            <person name="Jayarama X."/>
            <person name="Ming R."/>
            <person name="Nagai C."/>
            <person name="Rounsley S."/>
            <person name="Sankoff D."/>
            <person name="Giuliano G."/>
            <person name="Albert V.A."/>
            <person name="Wincker P."/>
            <person name="Lashermes P."/>
        </authorList>
    </citation>
    <scope>NUCLEOTIDE SEQUENCE [LARGE SCALE GENOMIC DNA]</scope>
    <source>
        <strain evidence="3">cv. DH200-94</strain>
    </source>
</reference>
<dbReference type="PANTHER" id="PTHR47186">
    <property type="entry name" value="LEUCINE-RICH REPEAT-CONTAINING PROTEIN 57"/>
    <property type="match status" value="1"/>
</dbReference>
<dbReference type="OMA" id="IPRIAMD"/>